<dbReference type="PANTHER" id="PTHR11208:SF42">
    <property type="entry name" value="QUAKING RELATED 54B, ISOFORM E"/>
    <property type="match status" value="1"/>
</dbReference>
<feature type="region of interest" description="Disordered" evidence="2">
    <location>
        <begin position="289"/>
        <end position="312"/>
    </location>
</feature>
<dbReference type="GO" id="GO:0005634">
    <property type="term" value="C:nucleus"/>
    <property type="evidence" value="ECO:0007669"/>
    <property type="project" value="TreeGrafter"/>
</dbReference>
<reference evidence="4" key="1">
    <citation type="submission" date="2022-06" db="EMBL/GenBank/DDBJ databases">
        <authorList>
            <person name="Berger JAMES D."/>
            <person name="Berger JAMES D."/>
        </authorList>
    </citation>
    <scope>NUCLEOTIDE SEQUENCE [LARGE SCALE GENOMIC DNA]</scope>
</reference>
<name>A0AA85K3X8_TRIRE</name>
<protein>
    <recommendedName>
        <fullName evidence="3">K Homology domain-containing protein</fullName>
    </recommendedName>
</protein>
<dbReference type="InterPro" id="IPR055256">
    <property type="entry name" value="KH_1_KHDC4/BBP-like"/>
</dbReference>
<evidence type="ECO:0000313" key="4">
    <source>
        <dbReference type="Proteomes" id="UP000050795"/>
    </source>
</evidence>
<dbReference type="Pfam" id="PF22675">
    <property type="entry name" value="KH-I_KHDC4-BBP"/>
    <property type="match status" value="1"/>
</dbReference>
<evidence type="ECO:0000256" key="1">
    <source>
        <dbReference type="ARBA" id="ARBA00022884"/>
    </source>
</evidence>
<keyword evidence="1" id="KW-0694">RNA-binding</keyword>
<accession>A0AA85K3X8</accession>
<dbReference type="AlphaFoldDB" id="A0AA85K3X8"/>
<dbReference type="Gene3D" id="3.30.1370.10">
    <property type="entry name" value="K Homology domain, type 1"/>
    <property type="match status" value="1"/>
</dbReference>
<proteinExistence type="predicted"/>
<dbReference type="InterPro" id="IPR036612">
    <property type="entry name" value="KH_dom_type_1_sf"/>
</dbReference>
<evidence type="ECO:0000313" key="5">
    <source>
        <dbReference type="WBParaSite" id="TREG1_5970.1"/>
    </source>
</evidence>
<dbReference type="SUPFAM" id="SSF54791">
    <property type="entry name" value="Eukaryotic type KH-domain (KH-domain type I)"/>
    <property type="match status" value="1"/>
</dbReference>
<dbReference type="PANTHER" id="PTHR11208">
    <property type="entry name" value="RNA-BINDING PROTEIN RELATED"/>
    <property type="match status" value="1"/>
</dbReference>
<reference evidence="5" key="2">
    <citation type="submission" date="2023-11" db="UniProtKB">
        <authorList>
            <consortium name="WormBaseParasite"/>
        </authorList>
    </citation>
    <scope>IDENTIFICATION</scope>
</reference>
<keyword evidence="4" id="KW-1185">Reference proteome</keyword>
<evidence type="ECO:0000259" key="3">
    <source>
        <dbReference type="SMART" id="SM00322"/>
    </source>
</evidence>
<dbReference type="InterPro" id="IPR045071">
    <property type="entry name" value="BBP-like"/>
</dbReference>
<dbReference type="GO" id="GO:0000381">
    <property type="term" value="P:regulation of alternative mRNA splicing, via spliceosome"/>
    <property type="evidence" value="ECO:0007669"/>
    <property type="project" value="TreeGrafter"/>
</dbReference>
<sequence length="312" mass="34549">MKIGELRPDQSVIVEALVRELENLDSNAYPALYNLAENELFRLRGGIADSFDLVSNKPVKVRAKIEIPQAQFPAINFVGKLLGPGGQTLRAVQETTKTKMAILGSGSLRDEAKEKELLANGDPKYQHLKQKLHLQIDSLGPPSESCYRLAHALAEVRKLMLPEQTELAVQPWSQTTQDPSVIARNIPGVRNVRAAFRPQPSIPSPFTSPQVQIPFRGRGKSWIGRGVMKNGVGIPLQPPVTADVFVDVNPVNYPPINFYDVTEFGPHMFEEFGLNYGQDDTWGKVSISEPRGRGRGHPYARPAVNNDHNNFG</sequence>
<feature type="domain" description="K Homology" evidence="3">
    <location>
        <begin position="59"/>
        <end position="158"/>
    </location>
</feature>
<dbReference type="SMART" id="SM00322">
    <property type="entry name" value="KH"/>
    <property type="match status" value="1"/>
</dbReference>
<dbReference type="InterPro" id="IPR004087">
    <property type="entry name" value="KH_dom"/>
</dbReference>
<evidence type="ECO:0000256" key="2">
    <source>
        <dbReference type="SAM" id="MobiDB-lite"/>
    </source>
</evidence>
<dbReference type="Proteomes" id="UP000050795">
    <property type="component" value="Unassembled WGS sequence"/>
</dbReference>
<dbReference type="GO" id="GO:0003729">
    <property type="term" value="F:mRNA binding"/>
    <property type="evidence" value="ECO:0007669"/>
    <property type="project" value="TreeGrafter"/>
</dbReference>
<dbReference type="WBParaSite" id="TREG1_5970.1">
    <property type="protein sequence ID" value="TREG1_5970.1"/>
    <property type="gene ID" value="TREG1_5970"/>
</dbReference>
<dbReference type="CDD" id="cd22384">
    <property type="entry name" value="KH-I_KHDRBS"/>
    <property type="match status" value="1"/>
</dbReference>
<organism evidence="4 5">
    <name type="scientific">Trichobilharzia regenti</name>
    <name type="common">Nasal bird schistosome</name>
    <dbReference type="NCBI Taxonomy" id="157069"/>
    <lineage>
        <taxon>Eukaryota</taxon>
        <taxon>Metazoa</taxon>
        <taxon>Spiralia</taxon>
        <taxon>Lophotrochozoa</taxon>
        <taxon>Platyhelminthes</taxon>
        <taxon>Trematoda</taxon>
        <taxon>Digenea</taxon>
        <taxon>Strigeidida</taxon>
        <taxon>Schistosomatoidea</taxon>
        <taxon>Schistosomatidae</taxon>
        <taxon>Trichobilharzia</taxon>
    </lineage>
</organism>